<dbReference type="PANTHER" id="PTHR37694:SF1">
    <property type="entry name" value="SLR8022 PROTEIN"/>
    <property type="match status" value="1"/>
</dbReference>
<dbReference type="PANTHER" id="PTHR37694">
    <property type="entry name" value="SLR8022 PROTEIN"/>
    <property type="match status" value="1"/>
</dbReference>
<name>A0ABP9TI49_9MICC</name>
<evidence type="ECO:0000313" key="2">
    <source>
        <dbReference type="EMBL" id="GAA5226251.1"/>
    </source>
</evidence>
<keyword evidence="3" id="KW-1185">Reference proteome</keyword>
<protein>
    <submittedName>
        <fullName evidence="2">Cupin domain-containing protein</fullName>
    </submittedName>
</protein>
<dbReference type="SUPFAM" id="SSF51182">
    <property type="entry name" value="RmlC-like cupins"/>
    <property type="match status" value="1"/>
</dbReference>
<evidence type="ECO:0000313" key="3">
    <source>
        <dbReference type="Proteomes" id="UP001501257"/>
    </source>
</evidence>
<proteinExistence type="predicted"/>
<dbReference type="RefSeq" id="WP_210100443.1">
    <property type="nucleotide sequence ID" value="NZ_BAABLK010000015.1"/>
</dbReference>
<feature type="domain" description="Cupin type-2" evidence="1">
    <location>
        <begin position="43"/>
        <end position="91"/>
    </location>
</feature>
<accession>A0ABP9TI49</accession>
<evidence type="ECO:0000259" key="1">
    <source>
        <dbReference type="Pfam" id="PF07883"/>
    </source>
</evidence>
<dbReference type="InterPro" id="IPR014710">
    <property type="entry name" value="RmlC-like_jellyroll"/>
</dbReference>
<comment type="caution">
    <text evidence="2">The sequence shown here is derived from an EMBL/GenBank/DDBJ whole genome shotgun (WGS) entry which is preliminary data.</text>
</comment>
<dbReference type="InterPro" id="IPR013096">
    <property type="entry name" value="Cupin_2"/>
</dbReference>
<sequence>MKKFSLTAMARYQMQRAAQVSSGRSATTVFGGHEHTLRQTVIGLAAGTELKEHVNPGEATILVLSGRIRLTSGDEHWEGRTGDLLVLPSGNSQITALEESGILLNVAKIDRRNAQANPESDPKD</sequence>
<dbReference type="Gene3D" id="2.60.120.10">
    <property type="entry name" value="Jelly Rolls"/>
    <property type="match status" value="1"/>
</dbReference>
<organism evidence="2 3">
    <name type="scientific">Paeniglutamicibacter antarcticus</name>
    <dbReference type="NCBI Taxonomy" id="494023"/>
    <lineage>
        <taxon>Bacteria</taxon>
        <taxon>Bacillati</taxon>
        <taxon>Actinomycetota</taxon>
        <taxon>Actinomycetes</taxon>
        <taxon>Micrococcales</taxon>
        <taxon>Micrococcaceae</taxon>
        <taxon>Paeniglutamicibacter</taxon>
    </lineage>
</organism>
<dbReference type="Pfam" id="PF07883">
    <property type="entry name" value="Cupin_2"/>
    <property type="match status" value="1"/>
</dbReference>
<gene>
    <name evidence="2" type="ORF">GCM10025778_07820</name>
</gene>
<dbReference type="EMBL" id="BAABLK010000015">
    <property type="protein sequence ID" value="GAA5226251.1"/>
    <property type="molecule type" value="Genomic_DNA"/>
</dbReference>
<dbReference type="InterPro" id="IPR011051">
    <property type="entry name" value="RmlC_Cupin_sf"/>
</dbReference>
<reference evidence="3" key="1">
    <citation type="journal article" date="2019" name="Int. J. Syst. Evol. Microbiol.">
        <title>The Global Catalogue of Microorganisms (GCM) 10K type strain sequencing project: providing services to taxonomists for standard genome sequencing and annotation.</title>
        <authorList>
            <consortium name="The Broad Institute Genomics Platform"/>
            <consortium name="The Broad Institute Genome Sequencing Center for Infectious Disease"/>
            <person name="Wu L."/>
            <person name="Ma J."/>
        </authorList>
    </citation>
    <scope>NUCLEOTIDE SEQUENCE [LARGE SCALE GENOMIC DNA]</scope>
    <source>
        <strain evidence="3">JCM 18952</strain>
    </source>
</reference>
<dbReference type="Proteomes" id="UP001501257">
    <property type="component" value="Unassembled WGS sequence"/>
</dbReference>
<dbReference type="CDD" id="cd02230">
    <property type="entry name" value="cupin_HP0902-like"/>
    <property type="match status" value="1"/>
</dbReference>